<keyword evidence="1" id="KW-0732">Signal</keyword>
<dbReference type="AlphaFoldDB" id="A0A3A1YJN6"/>
<reference evidence="2 3" key="1">
    <citation type="submission" date="2017-08" db="EMBL/GenBank/DDBJ databases">
        <title>Capnocytophaga canis 17-158 assembly.</title>
        <authorList>
            <person name="Gulvik C.A."/>
        </authorList>
    </citation>
    <scope>NUCLEOTIDE SEQUENCE [LARGE SCALE GENOMIC DNA]</scope>
    <source>
        <strain evidence="2 3">17-158</strain>
    </source>
</reference>
<gene>
    <name evidence="2" type="ORF">CKY20_07020</name>
</gene>
<sequence>MNKVMLKKMLFLLLFSPMVFCQTNDYEFIGVVKLHGDEKNIISYRLLFSEEKGKISGFSITDLEGEHETKNKISGFYNQKERKISFSENEILYTKSKIDKYSFCYINFEGNINLKKKNASLKGNFKGLFDDQTKCIDGTIEMVKMEKVEKVVNKIAKKIERSKKIDLETKEKINPVKMLDSLKINKLSKNENLNLFVKNNKIVLDIWDAGKIDNDEIDIIFNGEFVLQNYVVRREKRSLSLNLKEGKNHIKIIAKNEGSMPPNTAKIDISDGDRYFETYTNLKKDEEVSINIIRK</sequence>
<dbReference type="Proteomes" id="UP000265497">
    <property type="component" value="Unassembled WGS sequence"/>
</dbReference>
<feature type="chain" id="PRO_5017239596" evidence="1">
    <location>
        <begin position="22"/>
        <end position="295"/>
    </location>
</feature>
<comment type="caution">
    <text evidence="2">The sequence shown here is derived from an EMBL/GenBank/DDBJ whole genome shotgun (WGS) entry which is preliminary data.</text>
</comment>
<organism evidence="2 3">
    <name type="scientific">Capnocytophaga canis</name>
    <dbReference type="NCBI Taxonomy" id="1848903"/>
    <lineage>
        <taxon>Bacteria</taxon>
        <taxon>Pseudomonadati</taxon>
        <taxon>Bacteroidota</taxon>
        <taxon>Flavobacteriia</taxon>
        <taxon>Flavobacteriales</taxon>
        <taxon>Flavobacteriaceae</taxon>
        <taxon>Capnocytophaga</taxon>
    </lineage>
</organism>
<name>A0A3A1YJN6_9FLAO</name>
<accession>A0A3A1YJN6</accession>
<proteinExistence type="predicted"/>
<evidence type="ECO:0000313" key="3">
    <source>
        <dbReference type="Proteomes" id="UP000265497"/>
    </source>
</evidence>
<feature type="signal peptide" evidence="1">
    <location>
        <begin position="1"/>
        <end position="21"/>
    </location>
</feature>
<dbReference type="EMBL" id="NSDI01000006">
    <property type="protein sequence ID" value="RIY36237.1"/>
    <property type="molecule type" value="Genomic_DNA"/>
</dbReference>
<dbReference type="RefSeq" id="WP_119652678.1">
    <property type="nucleotide sequence ID" value="NZ_NSDI01000006.1"/>
</dbReference>
<evidence type="ECO:0000313" key="2">
    <source>
        <dbReference type="EMBL" id="RIY36237.1"/>
    </source>
</evidence>
<evidence type="ECO:0000256" key="1">
    <source>
        <dbReference type="SAM" id="SignalP"/>
    </source>
</evidence>
<protein>
    <submittedName>
        <fullName evidence="2">Uncharacterized protein</fullName>
    </submittedName>
</protein>